<dbReference type="Proteomes" id="UP000825935">
    <property type="component" value="Chromosome 26"/>
</dbReference>
<feature type="compositionally biased region" description="Basic and acidic residues" evidence="1">
    <location>
        <begin position="131"/>
        <end position="142"/>
    </location>
</feature>
<dbReference type="CDD" id="cd00043">
    <property type="entry name" value="CYCLIN_SF"/>
    <property type="match status" value="1"/>
</dbReference>
<gene>
    <name evidence="2" type="ORF">KP509_26G054800</name>
</gene>
<keyword evidence="3" id="KW-1185">Reference proteome</keyword>
<organism evidence="2 3">
    <name type="scientific">Ceratopteris richardii</name>
    <name type="common">Triangle waterfern</name>
    <dbReference type="NCBI Taxonomy" id="49495"/>
    <lineage>
        <taxon>Eukaryota</taxon>
        <taxon>Viridiplantae</taxon>
        <taxon>Streptophyta</taxon>
        <taxon>Embryophyta</taxon>
        <taxon>Tracheophyta</taxon>
        <taxon>Polypodiopsida</taxon>
        <taxon>Polypodiidae</taxon>
        <taxon>Polypodiales</taxon>
        <taxon>Pteridineae</taxon>
        <taxon>Pteridaceae</taxon>
        <taxon>Parkerioideae</taxon>
        <taxon>Ceratopteris</taxon>
    </lineage>
</organism>
<dbReference type="SUPFAM" id="SSF47954">
    <property type="entry name" value="Cyclin-like"/>
    <property type="match status" value="1"/>
</dbReference>
<accession>A0A8T2RMV7</accession>
<protein>
    <recommendedName>
        <fullName evidence="4">Transcription initiation factor IIB</fullName>
    </recommendedName>
</protein>
<evidence type="ECO:0008006" key="4">
    <source>
        <dbReference type="Google" id="ProtNLM"/>
    </source>
</evidence>
<sequence length="158" mass="17971">MVEPKTSTALHFRFPFVFSCGQAKVRLDDWLLNQRGTALGINRQLRKIALQVMHEGRESLNLQRSTPAFVAAALYAVAQLDNSTYSIADIATACGVSLKDTINSYVRIYGLMQCMDLPNVDKRILIDPRDITPPRRRTDYSRSRTRKRKLVDRDATQV</sequence>
<dbReference type="InterPro" id="IPR036915">
    <property type="entry name" value="Cyclin-like_sf"/>
</dbReference>
<evidence type="ECO:0000313" key="3">
    <source>
        <dbReference type="Proteomes" id="UP000825935"/>
    </source>
</evidence>
<reference evidence="2" key="1">
    <citation type="submission" date="2021-08" db="EMBL/GenBank/DDBJ databases">
        <title>WGS assembly of Ceratopteris richardii.</title>
        <authorList>
            <person name="Marchant D.B."/>
            <person name="Chen G."/>
            <person name="Jenkins J."/>
            <person name="Shu S."/>
            <person name="Leebens-Mack J."/>
            <person name="Grimwood J."/>
            <person name="Schmutz J."/>
            <person name="Soltis P."/>
            <person name="Soltis D."/>
            <person name="Chen Z.-H."/>
        </authorList>
    </citation>
    <scope>NUCLEOTIDE SEQUENCE</scope>
    <source>
        <strain evidence="2">Whitten #5841</strain>
        <tissue evidence="2">Leaf</tissue>
    </source>
</reference>
<evidence type="ECO:0000256" key="1">
    <source>
        <dbReference type="SAM" id="MobiDB-lite"/>
    </source>
</evidence>
<dbReference type="AlphaFoldDB" id="A0A8T2RMV7"/>
<proteinExistence type="predicted"/>
<name>A0A8T2RMV7_CERRI</name>
<evidence type="ECO:0000313" key="2">
    <source>
        <dbReference type="EMBL" id="KAH7297124.1"/>
    </source>
</evidence>
<feature type="region of interest" description="Disordered" evidence="1">
    <location>
        <begin position="131"/>
        <end position="158"/>
    </location>
</feature>
<dbReference type="Gene3D" id="1.10.472.10">
    <property type="entry name" value="Cyclin-like"/>
    <property type="match status" value="1"/>
</dbReference>
<dbReference type="EMBL" id="CM035431">
    <property type="protein sequence ID" value="KAH7297124.1"/>
    <property type="molecule type" value="Genomic_DNA"/>
</dbReference>
<comment type="caution">
    <text evidence="2">The sequence shown here is derived from an EMBL/GenBank/DDBJ whole genome shotgun (WGS) entry which is preliminary data.</text>
</comment>